<proteinExistence type="inferred from homology"/>
<dbReference type="GO" id="GO:0008170">
    <property type="term" value="F:N-methyltransferase activity"/>
    <property type="evidence" value="ECO:0007669"/>
    <property type="project" value="TreeGrafter"/>
</dbReference>
<evidence type="ECO:0000256" key="4">
    <source>
        <dbReference type="ARBA" id="ARBA00022691"/>
    </source>
</evidence>
<dbReference type="Pfam" id="PF01234">
    <property type="entry name" value="NNMT_PNMT_TEMT"/>
    <property type="match status" value="1"/>
</dbReference>
<sequence length="139" mass="15702">MASFSELQELHEQRLDPKRVLESFFRMESEFHADSVQRIFDQLNKCFSSGGVKGKTLTQLSVGPLFQYLFLASDYFTEIIIGGSTDKCISEIEKWRTNAPGAVDCSHAAKLTCELQGNRSVFCTDWCLKSNVCRACMKV</sequence>
<evidence type="ECO:0000256" key="3">
    <source>
        <dbReference type="ARBA" id="ARBA00022679"/>
    </source>
</evidence>
<evidence type="ECO:0000256" key="2">
    <source>
        <dbReference type="ARBA" id="ARBA00022603"/>
    </source>
</evidence>
<gene>
    <name evidence="5" type="ORF">NDU88_000264</name>
</gene>
<evidence type="ECO:0000313" key="6">
    <source>
        <dbReference type="Proteomes" id="UP001066276"/>
    </source>
</evidence>
<dbReference type="GO" id="GO:0032259">
    <property type="term" value="P:methylation"/>
    <property type="evidence" value="ECO:0007669"/>
    <property type="project" value="UniProtKB-KW"/>
</dbReference>
<dbReference type="Gene3D" id="3.40.50.150">
    <property type="entry name" value="Vaccinia Virus protein VP39"/>
    <property type="match status" value="1"/>
</dbReference>
<dbReference type="Proteomes" id="UP001066276">
    <property type="component" value="Chromosome 2_1"/>
</dbReference>
<reference evidence="5" key="1">
    <citation type="journal article" date="2022" name="bioRxiv">
        <title>Sequencing and chromosome-scale assembly of the giantPleurodeles waltlgenome.</title>
        <authorList>
            <person name="Brown T."/>
            <person name="Elewa A."/>
            <person name="Iarovenko S."/>
            <person name="Subramanian E."/>
            <person name="Araus A.J."/>
            <person name="Petzold A."/>
            <person name="Susuki M."/>
            <person name="Suzuki K.-i.T."/>
            <person name="Hayashi T."/>
            <person name="Toyoda A."/>
            <person name="Oliveira C."/>
            <person name="Osipova E."/>
            <person name="Leigh N.D."/>
            <person name="Simon A."/>
            <person name="Yun M.H."/>
        </authorList>
    </citation>
    <scope>NUCLEOTIDE SEQUENCE</scope>
    <source>
        <strain evidence="5">20211129_DDA</strain>
        <tissue evidence="5">Liver</tissue>
    </source>
</reference>
<evidence type="ECO:0000313" key="5">
    <source>
        <dbReference type="EMBL" id="KAJ1196393.1"/>
    </source>
</evidence>
<dbReference type="InterPro" id="IPR029063">
    <property type="entry name" value="SAM-dependent_MTases_sf"/>
</dbReference>
<organism evidence="5 6">
    <name type="scientific">Pleurodeles waltl</name>
    <name type="common">Iberian ribbed newt</name>
    <dbReference type="NCBI Taxonomy" id="8319"/>
    <lineage>
        <taxon>Eukaryota</taxon>
        <taxon>Metazoa</taxon>
        <taxon>Chordata</taxon>
        <taxon>Craniata</taxon>
        <taxon>Vertebrata</taxon>
        <taxon>Euteleostomi</taxon>
        <taxon>Amphibia</taxon>
        <taxon>Batrachia</taxon>
        <taxon>Caudata</taxon>
        <taxon>Salamandroidea</taxon>
        <taxon>Salamandridae</taxon>
        <taxon>Pleurodelinae</taxon>
        <taxon>Pleurodeles</taxon>
    </lineage>
</organism>
<dbReference type="InterPro" id="IPR000940">
    <property type="entry name" value="NNMT_TEMT_trans"/>
</dbReference>
<keyword evidence="3" id="KW-0808">Transferase</keyword>
<dbReference type="PANTHER" id="PTHR10867:SF32">
    <property type="entry name" value="NICOTINAMIDE N-METHYLTRANSFERASE"/>
    <property type="match status" value="1"/>
</dbReference>
<accession>A0AAV7V583</accession>
<name>A0AAV7V583_PLEWA</name>
<dbReference type="EMBL" id="JANPWB010000003">
    <property type="protein sequence ID" value="KAJ1196393.1"/>
    <property type="molecule type" value="Genomic_DNA"/>
</dbReference>
<evidence type="ECO:0000256" key="1">
    <source>
        <dbReference type="ARBA" id="ARBA00007996"/>
    </source>
</evidence>
<dbReference type="AlphaFoldDB" id="A0AAV7V583"/>
<keyword evidence="4" id="KW-0949">S-adenosyl-L-methionine</keyword>
<dbReference type="PROSITE" id="PS51681">
    <property type="entry name" value="SAM_MT_NNMT_PNMT_TEMT"/>
    <property type="match status" value="1"/>
</dbReference>
<keyword evidence="6" id="KW-1185">Reference proteome</keyword>
<dbReference type="PANTHER" id="PTHR10867">
    <property type="entry name" value="NNMT/PNMT/TEMT FAMILY MEMBER"/>
    <property type="match status" value="1"/>
</dbReference>
<comment type="similarity">
    <text evidence="1">Belongs to the class I-like SAM-binding methyltransferase superfamily. NNMT/PNMT/TEMT family.</text>
</comment>
<comment type="caution">
    <text evidence="5">The sequence shown here is derived from an EMBL/GenBank/DDBJ whole genome shotgun (WGS) entry which is preliminary data.</text>
</comment>
<protein>
    <submittedName>
        <fullName evidence="5">Uncharacterized protein</fullName>
    </submittedName>
</protein>
<dbReference type="GO" id="GO:0005829">
    <property type="term" value="C:cytosol"/>
    <property type="evidence" value="ECO:0007669"/>
    <property type="project" value="TreeGrafter"/>
</dbReference>
<keyword evidence="2" id="KW-0489">Methyltransferase</keyword>